<proteinExistence type="predicted"/>
<evidence type="ECO:0000259" key="1">
    <source>
        <dbReference type="Pfam" id="PF01726"/>
    </source>
</evidence>
<dbReference type="SUPFAM" id="SSF46785">
    <property type="entry name" value="Winged helix' DNA-binding domain"/>
    <property type="match status" value="1"/>
</dbReference>
<dbReference type="RefSeq" id="WP_101330946.1">
    <property type="nucleotide sequence ID" value="NZ_PJNH01000001.1"/>
</dbReference>
<dbReference type="OrthoDB" id="1956263at2"/>
<dbReference type="InterPro" id="IPR036390">
    <property type="entry name" value="WH_DNA-bd_sf"/>
</dbReference>
<reference evidence="2 3" key="1">
    <citation type="submission" date="2017-06" db="EMBL/GenBank/DDBJ databases">
        <title>the draft geome sequence of Illustriluteabacillus marina B3227.</title>
        <authorList>
            <person name="He R.-H."/>
            <person name="Du Z.-J."/>
        </authorList>
    </citation>
    <scope>NUCLEOTIDE SEQUENCE [LARGE SCALE GENOMIC DNA]</scope>
    <source>
        <strain evidence="2 3">B3227</strain>
    </source>
</reference>
<evidence type="ECO:0000313" key="2">
    <source>
        <dbReference type="EMBL" id="PKR79202.1"/>
    </source>
</evidence>
<gene>
    <name evidence="2" type="ORF">CEY16_05520</name>
</gene>
<dbReference type="GO" id="GO:0004252">
    <property type="term" value="F:serine-type endopeptidase activity"/>
    <property type="evidence" value="ECO:0007669"/>
    <property type="project" value="InterPro"/>
</dbReference>
<dbReference type="AlphaFoldDB" id="A0A2I0QXZ3"/>
<dbReference type="Gene3D" id="1.10.10.10">
    <property type="entry name" value="Winged helix-like DNA-binding domain superfamily/Winged helix DNA-binding domain"/>
    <property type="match status" value="1"/>
</dbReference>
<dbReference type="Proteomes" id="UP000243524">
    <property type="component" value="Unassembled WGS sequence"/>
</dbReference>
<name>A0A2I0QXZ3_9BACI</name>
<dbReference type="InterPro" id="IPR050077">
    <property type="entry name" value="LexA_repressor"/>
</dbReference>
<comment type="caution">
    <text evidence="2">The sequence shown here is derived from an EMBL/GenBank/DDBJ whole genome shotgun (WGS) entry which is preliminary data.</text>
</comment>
<sequence length="73" mass="8124">MHPLTKRQEEVLEYIKQQTLRNGYAPTVREIAEGVKLNSGSTAHAHVQQLVSKGYVKKIKGSPRALQVVKVGE</sequence>
<protein>
    <submittedName>
        <fullName evidence="2">LexA repressor</fullName>
    </submittedName>
</protein>
<evidence type="ECO:0000313" key="3">
    <source>
        <dbReference type="Proteomes" id="UP000243524"/>
    </source>
</evidence>
<accession>A0A2I0QXZ3</accession>
<dbReference type="EMBL" id="PJNH01000001">
    <property type="protein sequence ID" value="PKR79202.1"/>
    <property type="molecule type" value="Genomic_DNA"/>
</dbReference>
<dbReference type="GO" id="GO:0006508">
    <property type="term" value="P:proteolysis"/>
    <property type="evidence" value="ECO:0007669"/>
    <property type="project" value="InterPro"/>
</dbReference>
<dbReference type="PANTHER" id="PTHR33516">
    <property type="entry name" value="LEXA REPRESSOR"/>
    <property type="match status" value="1"/>
</dbReference>
<feature type="domain" description="LexA repressor DNA-binding" evidence="1">
    <location>
        <begin position="1"/>
        <end position="65"/>
    </location>
</feature>
<dbReference type="PANTHER" id="PTHR33516:SF2">
    <property type="entry name" value="LEXA REPRESSOR-RELATED"/>
    <property type="match status" value="1"/>
</dbReference>
<organism evidence="2 3">
    <name type="scientific">Halalkalibacillus sediminis</name>
    <dbReference type="NCBI Taxonomy" id="2018042"/>
    <lineage>
        <taxon>Bacteria</taxon>
        <taxon>Bacillati</taxon>
        <taxon>Bacillota</taxon>
        <taxon>Bacilli</taxon>
        <taxon>Bacillales</taxon>
        <taxon>Bacillaceae</taxon>
        <taxon>Halalkalibacillus</taxon>
    </lineage>
</organism>
<dbReference type="InterPro" id="IPR006199">
    <property type="entry name" value="LexA_DNA-bd_dom"/>
</dbReference>
<keyword evidence="3" id="KW-1185">Reference proteome</keyword>
<dbReference type="Pfam" id="PF01726">
    <property type="entry name" value="LexA_DNA_bind"/>
    <property type="match status" value="1"/>
</dbReference>
<dbReference type="InterPro" id="IPR036388">
    <property type="entry name" value="WH-like_DNA-bd_sf"/>
</dbReference>